<dbReference type="AlphaFoldDB" id="A0A6G0YWE1"/>
<organism evidence="2 3">
    <name type="scientific">Aphis craccivora</name>
    <name type="common">Cowpea aphid</name>
    <dbReference type="NCBI Taxonomy" id="307492"/>
    <lineage>
        <taxon>Eukaryota</taxon>
        <taxon>Metazoa</taxon>
        <taxon>Ecdysozoa</taxon>
        <taxon>Arthropoda</taxon>
        <taxon>Hexapoda</taxon>
        <taxon>Insecta</taxon>
        <taxon>Pterygota</taxon>
        <taxon>Neoptera</taxon>
        <taxon>Paraneoptera</taxon>
        <taxon>Hemiptera</taxon>
        <taxon>Sternorrhyncha</taxon>
        <taxon>Aphidomorpha</taxon>
        <taxon>Aphidoidea</taxon>
        <taxon>Aphididae</taxon>
        <taxon>Aphidini</taxon>
        <taxon>Aphis</taxon>
        <taxon>Aphis</taxon>
    </lineage>
</organism>
<dbReference type="Pfam" id="PF10551">
    <property type="entry name" value="MULE"/>
    <property type="match status" value="1"/>
</dbReference>
<sequence length="454" mass="51855">MPFPDCILAVSVWNLYSIGENMEEYCDIVLSQQGREKLVVKVLFTCKGRASTILIDGRHKLRFNNHHNHAPEASRAPVAIANSILKDTARSTTNKPSQIIQSTQSDVSENIKSYLPSYEAQRKKIKRARITHHHTEPNSIDDLNIPDNLKKTLSDQIFLIKESVIGEDKLLVFSTVNNVQKLSQSMFWIVGGTFKTVLTIFTQLYTIHAQVGFGDNSRVLPLVYVLMISKREQCYNQMYQDIIDFAEDNNINLAPDYIISDFEIAAINASKNEFSLSKSKGCLFHLCQSAWRKLQSLGLSIEYGNNENFSIKIRQMLSLAFLPEEEIPDAFKEIKEIMPNNASSFVQWFEDNYALGKVRRIMRNTEHRNLPLVPLFPPSLWSIYENIDNGRAHIGLFTLIKELQKEQSKVEADIEAILRGAPKPRPTNRLKTAFDNHEGKTRLEYLRGIAHNLT</sequence>
<evidence type="ECO:0000313" key="3">
    <source>
        <dbReference type="Proteomes" id="UP000478052"/>
    </source>
</evidence>
<dbReference type="PANTHER" id="PTHR47160">
    <property type="entry name" value="PUTATIVE-RELATED"/>
    <property type="match status" value="1"/>
</dbReference>
<accession>A0A6G0YWE1</accession>
<dbReference type="OrthoDB" id="8174972at2759"/>
<evidence type="ECO:0000259" key="1">
    <source>
        <dbReference type="Pfam" id="PF10551"/>
    </source>
</evidence>
<dbReference type="InterPro" id="IPR018289">
    <property type="entry name" value="MULE_transposase_dom"/>
</dbReference>
<feature type="domain" description="MULE transposase" evidence="1">
    <location>
        <begin position="188"/>
        <end position="288"/>
    </location>
</feature>
<reference evidence="2 3" key="1">
    <citation type="submission" date="2019-08" db="EMBL/GenBank/DDBJ databases">
        <title>Whole genome of Aphis craccivora.</title>
        <authorList>
            <person name="Voronova N.V."/>
            <person name="Shulinski R.S."/>
            <person name="Bandarenka Y.V."/>
            <person name="Zhorov D.G."/>
            <person name="Warner D."/>
        </authorList>
    </citation>
    <scope>NUCLEOTIDE SEQUENCE [LARGE SCALE GENOMIC DNA]</scope>
    <source>
        <strain evidence="2">180601</strain>
        <tissue evidence="2">Whole Body</tissue>
    </source>
</reference>
<comment type="caution">
    <text evidence="2">The sequence shown here is derived from an EMBL/GenBank/DDBJ whole genome shotgun (WGS) entry which is preliminary data.</text>
</comment>
<name>A0A6G0YWE1_APHCR</name>
<keyword evidence="3" id="KW-1185">Reference proteome</keyword>
<dbReference type="EMBL" id="VUJU01002198">
    <property type="protein sequence ID" value="KAF0762193.1"/>
    <property type="molecule type" value="Genomic_DNA"/>
</dbReference>
<proteinExistence type="predicted"/>
<gene>
    <name evidence="2" type="ORF">FWK35_00004015</name>
</gene>
<dbReference type="Proteomes" id="UP000478052">
    <property type="component" value="Unassembled WGS sequence"/>
</dbReference>
<dbReference type="PANTHER" id="PTHR47160:SF8">
    <property type="entry name" value="MULE TRANSPOSASE DOMAIN-CONTAINING PROTEIN"/>
    <property type="match status" value="1"/>
</dbReference>
<evidence type="ECO:0000313" key="2">
    <source>
        <dbReference type="EMBL" id="KAF0762193.1"/>
    </source>
</evidence>
<feature type="non-terminal residue" evidence="2">
    <location>
        <position position="454"/>
    </location>
</feature>
<protein>
    <recommendedName>
        <fullName evidence="1">MULE transposase domain-containing protein</fullName>
    </recommendedName>
</protein>